<feature type="transmembrane region" description="Helical" evidence="1">
    <location>
        <begin position="46"/>
        <end position="69"/>
    </location>
</feature>
<dbReference type="STRING" id="657014.SAMN04488092_103318"/>
<dbReference type="EMBL" id="FOEP01000003">
    <property type="protein sequence ID" value="SEQ02475.1"/>
    <property type="molecule type" value="Genomic_DNA"/>
</dbReference>
<reference evidence="2 3" key="1">
    <citation type="submission" date="2016-10" db="EMBL/GenBank/DDBJ databases">
        <authorList>
            <person name="de Groot N.N."/>
        </authorList>
    </citation>
    <scope>NUCLEOTIDE SEQUENCE [LARGE SCALE GENOMIC DNA]</scope>
    <source>
        <strain evidence="2 3">DSM 22007</strain>
    </source>
</reference>
<dbReference type="AlphaFoldDB" id="A0A1H9CMP3"/>
<keyword evidence="1" id="KW-0812">Transmembrane</keyword>
<name>A0A1H9CMP3_9RHOB</name>
<evidence type="ECO:0000313" key="3">
    <source>
        <dbReference type="Proteomes" id="UP000198634"/>
    </source>
</evidence>
<dbReference type="Proteomes" id="UP000198634">
    <property type="component" value="Unassembled WGS sequence"/>
</dbReference>
<keyword evidence="1" id="KW-0472">Membrane</keyword>
<accession>A0A1H9CMP3</accession>
<proteinExistence type="predicted"/>
<gene>
    <name evidence="2" type="ORF">SAMN04488092_103318</name>
</gene>
<evidence type="ECO:0000313" key="2">
    <source>
        <dbReference type="EMBL" id="SEQ02475.1"/>
    </source>
</evidence>
<protein>
    <submittedName>
        <fullName evidence="2">Uncharacterized protein</fullName>
    </submittedName>
</protein>
<feature type="transmembrane region" description="Helical" evidence="1">
    <location>
        <begin position="76"/>
        <end position="96"/>
    </location>
</feature>
<keyword evidence="3" id="KW-1185">Reference proteome</keyword>
<dbReference type="OrthoDB" id="7874871at2"/>
<evidence type="ECO:0000256" key="1">
    <source>
        <dbReference type="SAM" id="Phobius"/>
    </source>
</evidence>
<keyword evidence="1" id="KW-1133">Transmembrane helix</keyword>
<feature type="transmembrane region" description="Helical" evidence="1">
    <location>
        <begin position="12"/>
        <end position="34"/>
    </location>
</feature>
<sequence length="99" mass="10184">MSGSVCISSLQCKLTGLFGTLVVICGTALAWVVFEGLSSGASIGLMLGLLIVPLWPTSCAVGLAVILRVMQRPPGWLALAAAAGGAVWAVIMLNMLERL</sequence>
<organism evidence="2 3">
    <name type="scientific">Thalassovita taeanensis</name>
    <dbReference type="NCBI Taxonomy" id="657014"/>
    <lineage>
        <taxon>Bacteria</taxon>
        <taxon>Pseudomonadati</taxon>
        <taxon>Pseudomonadota</taxon>
        <taxon>Alphaproteobacteria</taxon>
        <taxon>Rhodobacterales</taxon>
        <taxon>Roseobacteraceae</taxon>
        <taxon>Thalassovita</taxon>
    </lineage>
</organism>
<dbReference type="RefSeq" id="WP_090269019.1">
    <property type="nucleotide sequence ID" value="NZ_FOEP01000003.1"/>
</dbReference>